<dbReference type="SUPFAM" id="SSF51126">
    <property type="entry name" value="Pectin lyase-like"/>
    <property type="match status" value="1"/>
</dbReference>
<evidence type="ECO:0000313" key="3">
    <source>
        <dbReference type="Proteomes" id="UP001336835"/>
    </source>
</evidence>
<organism evidence="2 3">
    <name type="scientific">Pedobacter albus</name>
    <dbReference type="NCBI Taxonomy" id="3113905"/>
    <lineage>
        <taxon>Bacteria</taxon>
        <taxon>Pseudomonadati</taxon>
        <taxon>Bacteroidota</taxon>
        <taxon>Sphingobacteriia</taxon>
        <taxon>Sphingobacteriales</taxon>
        <taxon>Sphingobacteriaceae</taxon>
        <taxon>Pedobacter</taxon>
    </lineage>
</organism>
<sequence>MKTFIHKTSTKLLLLFAAVVLMASCKKNENDNLGPQRLFKASDVSISAGQTSAKLKWAVPLFAAGKPLTYTVDFSTDQTFATIAYTKVVDTAGITVTDDNIAVRIPYYARIKANAYGDQPESKYVVSSSFTLTGIQLFENPVRESEIRETSVTLRFAADATLSSIKVTPEGGTAVTVALTSTDITAKLKNITGLTGNVKYTAELFAGTKSKGILTFTTLPVTTYSVKLSPSDDLAAAITSAANGAVIGLNPGTYNLTTLATFITGKTITLKSTSGTPSDTKINFKEFDLEGTGAGITFSGLELDGTTGVALYFLNFIGSQANNASAATFTNVVVDNCIVHAATTAFLRADRASAARDFKITGITVNNSIVYDMGANGSSNYYTFHLNKLEFTTLTISKSTFYNAGPGLVTASTTYAGATIPVVNISYSTFNGFGGNAKYALLDANANPISFSLQNSIVANTPKSGTVNAAAIRSSGTGSTSVFSYNNTFGLYNALTGNVALTFPATVTQTGNIAVDLGWTAATTTFTLPVGSPVRTASSTSIALGDPRWTY</sequence>
<feature type="chain" id="PRO_5045884126" description="DUF4957 domain-containing protein" evidence="1">
    <location>
        <begin position="24"/>
        <end position="551"/>
    </location>
</feature>
<evidence type="ECO:0000313" key="2">
    <source>
        <dbReference type="EMBL" id="MEE1944660.1"/>
    </source>
</evidence>
<dbReference type="Proteomes" id="UP001336835">
    <property type="component" value="Unassembled WGS sequence"/>
</dbReference>
<dbReference type="EMBL" id="JAZDQT010000001">
    <property type="protein sequence ID" value="MEE1944660.1"/>
    <property type="molecule type" value="Genomic_DNA"/>
</dbReference>
<proteinExistence type="predicted"/>
<evidence type="ECO:0000256" key="1">
    <source>
        <dbReference type="SAM" id="SignalP"/>
    </source>
</evidence>
<dbReference type="InterPro" id="IPR011050">
    <property type="entry name" value="Pectin_lyase_fold/virulence"/>
</dbReference>
<feature type="signal peptide" evidence="1">
    <location>
        <begin position="1"/>
        <end position="23"/>
    </location>
</feature>
<name>A0ABU7I5B6_9SPHI</name>
<evidence type="ECO:0008006" key="4">
    <source>
        <dbReference type="Google" id="ProtNLM"/>
    </source>
</evidence>
<reference evidence="2 3" key="1">
    <citation type="submission" date="2024-01" db="EMBL/GenBank/DDBJ databases">
        <title>Pedobacter sp. nov., isolated from fresh soil.</title>
        <authorList>
            <person name="Le N.T.T."/>
        </authorList>
    </citation>
    <scope>NUCLEOTIDE SEQUENCE [LARGE SCALE GENOMIC DNA]</scope>
    <source>
        <strain evidence="2 3">KR3-3</strain>
    </source>
</reference>
<keyword evidence="1" id="KW-0732">Signal</keyword>
<dbReference type="PROSITE" id="PS51257">
    <property type="entry name" value="PROKAR_LIPOPROTEIN"/>
    <property type="match status" value="1"/>
</dbReference>
<gene>
    <name evidence="2" type="ORF">VRU48_06045</name>
</gene>
<protein>
    <recommendedName>
        <fullName evidence="4">DUF4957 domain-containing protein</fullName>
    </recommendedName>
</protein>
<accession>A0ABU7I5B6</accession>
<comment type="caution">
    <text evidence="2">The sequence shown here is derived from an EMBL/GenBank/DDBJ whole genome shotgun (WGS) entry which is preliminary data.</text>
</comment>
<keyword evidence="3" id="KW-1185">Reference proteome</keyword>
<dbReference type="RefSeq" id="WP_330107024.1">
    <property type="nucleotide sequence ID" value="NZ_JAZDQT010000001.1"/>
</dbReference>